<evidence type="ECO:0008006" key="13">
    <source>
        <dbReference type="Google" id="ProtNLM"/>
    </source>
</evidence>
<feature type="domain" description="Disease resistance protein winged helix" evidence="9">
    <location>
        <begin position="682"/>
        <end position="754"/>
    </location>
</feature>
<dbReference type="Proteomes" id="UP001231189">
    <property type="component" value="Unassembled WGS sequence"/>
</dbReference>
<evidence type="ECO:0000256" key="3">
    <source>
        <dbReference type="ARBA" id="ARBA00022737"/>
    </source>
</evidence>
<dbReference type="InterPro" id="IPR002182">
    <property type="entry name" value="NB-ARC"/>
</dbReference>
<dbReference type="GO" id="GO:0002758">
    <property type="term" value="P:innate immune response-activating signaling pathway"/>
    <property type="evidence" value="ECO:0007669"/>
    <property type="project" value="UniProtKB-ARBA"/>
</dbReference>
<protein>
    <recommendedName>
        <fullName evidence="13">Disease resistance protein RPM1</fullName>
    </recommendedName>
</protein>
<dbReference type="Gene3D" id="1.10.10.10">
    <property type="entry name" value="Winged helix-like DNA-binding domain superfamily/Winged helix DNA-binding domain"/>
    <property type="match status" value="1"/>
</dbReference>
<feature type="domain" description="Disease resistance R13L4/SHOC-2-like LRR" evidence="10">
    <location>
        <begin position="805"/>
        <end position="904"/>
    </location>
</feature>
<evidence type="ECO:0000259" key="9">
    <source>
        <dbReference type="Pfam" id="PF23559"/>
    </source>
</evidence>
<dbReference type="SUPFAM" id="SSF52058">
    <property type="entry name" value="L domain-like"/>
    <property type="match status" value="1"/>
</dbReference>
<dbReference type="InterPro" id="IPR036388">
    <property type="entry name" value="WH-like_DNA-bd_sf"/>
</dbReference>
<dbReference type="AlphaFoldDB" id="A0AAD8TRP3"/>
<evidence type="ECO:0000256" key="5">
    <source>
        <dbReference type="ARBA" id="ARBA00022821"/>
    </source>
</evidence>
<evidence type="ECO:0000313" key="11">
    <source>
        <dbReference type="EMBL" id="KAK1691762.1"/>
    </source>
</evidence>
<dbReference type="InterPro" id="IPR042197">
    <property type="entry name" value="Apaf_helical"/>
</dbReference>
<comment type="caution">
    <text evidence="11">The sequence shown here is derived from an EMBL/GenBank/DDBJ whole genome shotgun (WGS) entry which is preliminary data.</text>
</comment>
<dbReference type="InterPro" id="IPR032675">
    <property type="entry name" value="LRR_dom_sf"/>
</dbReference>
<feature type="domain" description="NB-ARC" evidence="7">
    <location>
        <begin position="424"/>
        <end position="593"/>
    </location>
</feature>
<dbReference type="GO" id="GO:0009626">
    <property type="term" value="P:plant-type hypersensitive response"/>
    <property type="evidence" value="ECO:0007669"/>
    <property type="project" value="UniProtKB-ARBA"/>
</dbReference>
<evidence type="ECO:0000256" key="4">
    <source>
        <dbReference type="ARBA" id="ARBA00022741"/>
    </source>
</evidence>
<dbReference type="PRINTS" id="PR00364">
    <property type="entry name" value="DISEASERSIST"/>
</dbReference>
<sequence length="1229" mass="139112">MEATALSVGKSVLNGALSYANSALAEEVALQLGVRRDHLFITNELEMMQAFLESAHDEGDDINRVVKVWVKQVRDVAYDVEDTLQEFSVRLEKKSWWCICRTLLDRRRVAKQMKELRANVEDVSQRNMRYNLIKGSTSKATMAVEQSSIASATLFGIDEARRVAKQEKSNLDLVQLVNEEENNLRVIAVWGTSANLGQTSIIRAVYENSNIKSKFTCRAWVRIMHPFNLEDFIYSLVEQFHATVGVNVLLERKKTVQELTEAFDGFVNKRRYLIVINDLSTIEEWDQVKRCFPNNNTGSRIIVSTPQVEVASLCAGQQSIVSELKQLSADQNIYAFHEKVSQDETYLTGTESSSDKATTRNDKRSIVPISEISEEQSKGADGKKVVGKSLTRIRTLANALEESHVVGREKEKYEIIKLFAGQATDQFQVISVWGMGGLGKTTIVKDIYHNKLSGMFDKRACVTVMRPFSLVELLRSLVMQLEPSEKKDITGLMGKTKKAFVLMPLPELIKELTSILQINKCLLVLDDVSSTIEWDMIKPIFHKMVNSSRIIITTREEDIAKYCSQRKENIYMLKGLEHKDACDLFAKKVFKETIDLDKQYPQLAEQAELILRKCNRLPLAIVTIGGFLANQPKTALAWRKLNEHISAELEMNPMLGTIRTVLMRSYNGLPYHLKSCFLYMPIFHEDQRVRRGRLVRRWTAEGYSREVQGKSMEEIADGYFMELMSRSMILPSESSIHSTKGIDSCQVHDLMRDIGISKSTEENLVFALEEGCSSNSKGTMRHLAINGNWKGDQSEFESIVDMTRVRSVTVFGEWKSFFISDKMSLLRVLDLEDTTGLRDHHLKHTGKFLHLRYLSLRGCDAIYHLPDSLGNLRELVTLDVRGTRIIKLPRSIVNLQKLSYLRSGRKPYDEDGSYEDRFVDVPKCLRNRPCILFLVTGNACCCKSVAIPDDSDLNCNDACTALCCHLVPFIAMRLDLHGVLVQSGMRKLKALHTLGVVNIAVRGKDVLMDIKRLIQLRKLGVTGVNKENGEELCLAIVGLSRLESLSIRSEGEPGLSGCLGGTFIFPENLQSLKLYGNLVKLPQWIKGLQNLVKLKLRSSMISGHGEAIQVLGDLPNLTSLHLLDDSFKRSNACLTFRPHMFPNLVVLELDLLLDDREDRLFLKFEQEATPKLELLKISWAYINSRTLSGLPSLASLKEVLLEGRYDDDELAYLRAELEENPSRPVIKMV</sequence>
<keyword evidence="6" id="KW-0175">Coiled coil</keyword>
<accession>A0AAD8TRP3</accession>
<feature type="domain" description="NB-ARC" evidence="7">
    <location>
        <begin position="180"/>
        <end position="343"/>
    </location>
</feature>
<dbReference type="SUPFAM" id="SSF52540">
    <property type="entry name" value="P-loop containing nucleoside triphosphate hydrolases"/>
    <property type="match status" value="2"/>
</dbReference>
<evidence type="ECO:0000256" key="2">
    <source>
        <dbReference type="ARBA" id="ARBA00022614"/>
    </source>
</evidence>
<dbReference type="EMBL" id="JAUUTY010000001">
    <property type="protein sequence ID" value="KAK1691762.1"/>
    <property type="molecule type" value="Genomic_DNA"/>
</dbReference>
<dbReference type="GO" id="GO:0043531">
    <property type="term" value="F:ADP binding"/>
    <property type="evidence" value="ECO:0007669"/>
    <property type="project" value="InterPro"/>
</dbReference>
<evidence type="ECO:0000259" key="7">
    <source>
        <dbReference type="Pfam" id="PF00931"/>
    </source>
</evidence>
<dbReference type="Pfam" id="PF23598">
    <property type="entry name" value="LRR_14"/>
    <property type="match status" value="2"/>
</dbReference>
<dbReference type="Pfam" id="PF18052">
    <property type="entry name" value="Rx_N"/>
    <property type="match status" value="1"/>
</dbReference>
<dbReference type="Gene3D" id="3.40.50.300">
    <property type="entry name" value="P-loop containing nucleotide triphosphate hydrolases"/>
    <property type="match status" value="2"/>
</dbReference>
<dbReference type="PANTHER" id="PTHR23155">
    <property type="entry name" value="DISEASE RESISTANCE PROTEIN RP"/>
    <property type="match status" value="1"/>
</dbReference>
<feature type="domain" description="Disease resistance R13L4/SHOC-2-like LRR" evidence="10">
    <location>
        <begin position="974"/>
        <end position="1223"/>
    </location>
</feature>
<dbReference type="InterPro" id="IPR044974">
    <property type="entry name" value="Disease_R_plants"/>
</dbReference>
<gene>
    <name evidence="11" type="ORF">QYE76_008459</name>
</gene>
<comment type="similarity">
    <text evidence="1">Belongs to the disease resistance NB-LRR family.</text>
</comment>
<evidence type="ECO:0000259" key="10">
    <source>
        <dbReference type="Pfam" id="PF23598"/>
    </source>
</evidence>
<feature type="domain" description="Disease resistance N-terminal" evidence="8">
    <location>
        <begin position="13"/>
        <end position="96"/>
    </location>
</feature>
<dbReference type="Gene3D" id="3.80.10.10">
    <property type="entry name" value="Ribonuclease Inhibitor"/>
    <property type="match status" value="1"/>
</dbReference>
<dbReference type="InterPro" id="IPR038005">
    <property type="entry name" value="RX-like_CC"/>
</dbReference>
<dbReference type="Gene3D" id="1.10.8.430">
    <property type="entry name" value="Helical domain of apoptotic protease-activating factors"/>
    <property type="match status" value="1"/>
</dbReference>
<dbReference type="GO" id="GO:0042742">
    <property type="term" value="P:defense response to bacterium"/>
    <property type="evidence" value="ECO:0007669"/>
    <property type="project" value="UniProtKB-ARBA"/>
</dbReference>
<proteinExistence type="inferred from homology"/>
<keyword evidence="12" id="KW-1185">Reference proteome</keyword>
<keyword evidence="5" id="KW-0611">Plant defense</keyword>
<keyword evidence="4" id="KW-0547">Nucleotide-binding</keyword>
<evidence type="ECO:0000256" key="1">
    <source>
        <dbReference type="ARBA" id="ARBA00008894"/>
    </source>
</evidence>
<dbReference type="Pfam" id="PF23559">
    <property type="entry name" value="WHD_DRP"/>
    <property type="match status" value="1"/>
</dbReference>
<dbReference type="Gene3D" id="1.20.5.4130">
    <property type="match status" value="1"/>
</dbReference>
<name>A0AAD8TRP3_LOLMU</name>
<dbReference type="PANTHER" id="PTHR23155:SF1114">
    <property type="entry name" value="OS02G0475500 PROTEIN"/>
    <property type="match status" value="1"/>
</dbReference>
<keyword evidence="3" id="KW-0677">Repeat</keyword>
<dbReference type="InterPro" id="IPR027417">
    <property type="entry name" value="P-loop_NTPase"/>
</dbReference>
<evidence type="ECO:0000259" key="8">
    <source>
        <dbReference type="Pfam" id="PF18052"/>
    </source>
</evidence>
<keyword evidence="2" id="KW-0433">Leucine-rich repeat</keyword>
<dbReference type="FunFam" id="1.10.10.10:FF:000322">
    <property type="entry name" value="Probable disease resistance protein At1g63360"/>
    <property type="match status" value="1"/>
</dbReference>
<evidence type="ECO:0000313" key="12">
    <source>
        <dbReference type="Proteomes" id="UP001231189"/>
    </source>
</evidence>
<dbReference type="InterPro" id="IPR055414">
    <property type="entry name" value="LRR_R13L4/SHOC2-like"/>
</dbReference>
<dbReference type="InterPro" id="IPR041118">
    <property type="entry name" value="Rx_N"/>
</dbReference>
<reference evidence="11" key="1">
    <citation type="submission" date="2023-07" db="EMBL/GenBank/DDBJ databases">
        <title>A chromosome-level genome assembly of Lolium multiflorum.</title>
        <authorList>
            <person name="Chen Y."/>
            <person name="Copetti D."/>
            <person name="Kolliker R."/>
            <person name="Studer B."/>
        </authorList>
    </citation>
    <scope>NUCLEOTIDE SEQUENCE</scope>
    <source>
        <strain evidence="11">02402/16</strain>
        <tissue evidence="11">Leaf</tissue>
    </source>
</reference>
<dbReference type="InterPro" id="IPR058922">
    <property type="entry name" value="WHD_DRP"/>
</dbReference>
<organism evidence="11 12">
    <name type="scientific">Lolium multiflorum</name>
    <name type="common">Italian ryegrass</name>
    <name type="synonym">Lolium perenne subsp. multiflorum</name>
    <dbReference type="NCBI Taxonomy" id="4521"/>
    <lineage>
        <taxon>Eukaryota</taxon>
        <taxon>Viridiplantae</taxon>
        <taxon>Streptophyta</taxon>
        <taxon>Embryophyta</taxon>
        <taxon>Tracheophyta</taxon>
        <taxon>Spermatophyta</taxon>
        <taxon>Magnoliopsida</taxon>
        <taxon>Liliopsida</taxon>
        <taxon>Poales</taxon>
        <taxon>Poaceae</taxon>
        <taxon>BOP clade</taxon>
        <taxon>Pooideae</taxon>
        <taxon>Poodae</taxon>
        <taxon>Poeae</taxon>
        <taxon>Poeae Chloroplast Group 2 (Poeae type)</taxon>
        <taxon>Loliodinae</taxon>
        <taxon>Loliinae</taxon>
        <taxon>Lolium</taxon>
    </lineage>
</organism>
<evidence type="ECO:0000256" key="6">
    <source>
        <dbReference type="ARBA" id="ARBA00023054"/>
    </source>
</evidence>
<dbReference type="CDD" id="cd14798">
    <property type="entry name" value="RX-CC_like"/>
    <property type="match status" value="1"/>
</dbReference>
<dbReference type="Pfam" id="PF00931">
    <property type="entry name" value="NB-ARC"/>
    <property type="match status" value="2"/>
</dbReference>